<feature type="domain" description="HTH lysR-type" evidence="5">
    <location>
        <begin position="1"/>
        <end position="58"/>
    </location>
</feature>
<dbReference type="PRINTS" id="PR00039">
    <property type="entry name" value="HTHLYSR"/>
</dbReference>
<dbReference type="Proteomes" id="UP001211894">
    <property type="component" value="Unassembled WGS sequence"/>
</dbReference>
<gene>
    <name evidence="6" type="ORF">PJ311_16430</name>
</gene>
<dbReference type="SUPFAM" id="SSF46785">
    <property type="entry name" value="Winged helix' DNA-binding domain"/>
    <property type="match status" value="1"/>
</dbReference>
<evidence type="ECO:0000256" key="3">
    <source>
        <dbReference type="ARBA" id="ARBA00023125"/>
    </source>
</evidence>
<evidence type="ECO:0000313" key="7">
    <source>
        <dbReference type="Proteomes" id="UP001211894"/>
    </source>
</evidence>
<dbReference type="CDD" id="cd05466">
    <property type="entry name" value="PBP2_LTTR_substrate"/>
    <property type="match status" value="1"/>
</dbReference>
<evidence type="ECO:0000256" key="4">
    <source>
        <dbReference type="ARBA" id="ARBA00023163"/>
    </source>
</evidence>
<evidence type="ECO:0000256" key="1">
    <source>
        <dbReference type="ARBA" id="ARBA00009437"/>
    </source>
</evidence>
<keyword evidence="3" id="KW-0238">DNA-binding</keyword>
<reference evidence="6 7" key="1">
    <citation type="submission" date="2023-01" db="EMBL/GenBank/DDBJ databases">
        <title>Bacillus changyiensis sp. nov., isolated from a coastal deposit.</title>
        <authorList>
            <person name="Xiao G."/>
            <person name="Lai Q."/>
            <person name="Hu Z."/>
            <person name="Shao Z."/>
        </authorList>
    </citation>
    <scope>NUCLEOTIDE SEQUENCE [LARGE SCALE GENOMIC DNA]</scope>
    <source>
        <strain evidence="6 7">CLL-7-23</strain>
    </source>
</reference>
<dbReference type="InterPro" id="IPR005119">
    <property type="entry name" value="LysR_subst-bd"/>
</dbReference>
<dbReference type="PANTHER" id="PTHR30126">
    <property type="entry name" value="HTH-TYPE TRANSCRIPTIONAL REGULATOR"/>
    <property type="match status" value="1"/>
</dbReference>
<keyword evidence="4" id="KW-0804">Transcription</keyword>
<dbReference type="EMBL" id="JAQKAB010000013">
    <property type="protein sequence ID" value="MDA7028161.1"/>
    <property type="molecule type" value="Genomic_DNA"/>
</dbReference>
<evidence type="ECO:0000259" key="5">
    <source>
        <dbReference type="PROSITE" id="PS50931"/>
    </source>
</evidence>
<evidence type="ECO:0000256" key="2">
    <source>
        <dbReference type="ARBA" id="ARBA00023015"/>
    </source>
</evidence>
<dbReference type="InterPro" id="IPR036390">
    <property type="entry name" value="WH_DNA-bd_sf"/>
</dbReference>
<dbReference type="SUPFAM" id="SSF53850">
    <property type="entry name" value="Periplasmic binding protein-like II"/>
    <property type="match status" value="1"/>
</dbReference>
<dbReference type="Pfam" id="PF00126">
    <property type="entry name" value="HTH_1"/>
    <property type="match status" value="1"/>
</dbReference>
<dbReference type="Pfam" id="PF03466">
    <property type="entry name" value="LysR_substrate"/>
    <property type="match status" value="1"/>
</dbReference>
<sequence length="299" mass="34015">MDFKWLHTFVTAAKYENFRKTAETLFISQPTVTVQIKQLEEEIGCQLFTRKGRSIHLTKEGRAYLPFALRLLDDYESSMAELHRIRQGYAQTLNLAVSPLIADTILPFVLKKYTSLHPDSEIKVKIAESSQIAPHISNGTADVGLSCLNVQSANLTCYSMYSDPVILVAPHDSGAPERNVKELLEDYLLLTHNHPEYWDDLVHQLRIKFPFVRTMLVSQTHITKRFIAEGMGISFLPISTVRRELKEESLIEVPCKFMQLPMAGGYAISLKENEKVQDFLTFLSQFQHAALKELNNTLG</sequence>
<dbReference type="InterPro" id="IPR000847">
    <property type="entry name" value="LysR_HTH_N"/>
</dbReference>
<keyword evidence="7" id="KW-1185">Reference proteome</keyword>
<comment type="caution">
    <text evidence="6">The sequence shown here is derived from an EMBL/GenBank/DDBJ whole genome shotgun (WGS) entry which is preliminary data.</text>
</comment>
<organism evidence="6 7">
    <name type="scientific">Bacillus changyiensis</name>
    <dbReference type="NCBI Taxonomy" id="3004103"/>
    <lineage>
        <taxon>Bacteria</taxon>
        <taxon>Bacillati</taxon>
        <taxon>Bacillota</taxon>
        <taxon>Bacilli</taxon>
        <taxon>Bacillales</taxon>
        <taxon>Bacillaceae</taxon>
        <taxon>Bacillus</taxon>
    </lineage>
</organism>
<protein>
    <submittedName>
        <fullName evidence="6">LysR family transcriptional regulator</fullName>
    </submittedName>
</protein>
<dbReference type="Gene3D" id="3.40.190.290">
    <property type="match status" value="1"/>
</dbReference>
<dbReference type="InterPro" id="IPR036388">
    <property type="entry name" value="WH-like_DNA-bd_sf"/>
</dbReference>
<name>A0ABT4X9R3_9BACI</name>
<dbReference type="Gene3D" id="1.10.10.10">
    <property type="entry name" value="Winged helix-like DNA-binding domain superfamily/Winged helix DNA-binding domain"/>
    <property type="match status" value="1"/>
</dbReference>
<dbReference type="PANTHER" id="PTHR30126:SF64">
    <property type="entry name" value="HTH-TYPE TRANSCRIPTIONAL REGULATOR CITR"/>
    <property type="match status" value="1"/>
</dbReference>
<comment type="similarity">
    <text evidence="1">Belongs to the LysR transcriptional regulatory family.</text>
</comment>
<accession>A0ABT4X9R3</accession>
<dbReference type="RefSeq" id="WP_271341976.1">
    <property type="nucleotide sequence ID" value="NZ_JAQKAB010000013.1"/>
</dbReference>
<proteinExistence type="inferred from homology"/>
<dbReference type="PROSITE" id="PS50931">
    <property type="entry name" value="HTH_LYSR"/>
    <property type="match status" value="1"/>
</dbReference>
<evidence type="ECO:0000313" key="6">
    <source>
        <dbReference type="EMBL" id="MDA7028161.1"/>
    </source>
</evidence>
<keyword evidence="2" id="KW-0805">Transcription regulation</keyword>